<keyword evidence="1" id="KW-0175">Coiled coil</keyword>
<dbReference type="InterPro" id="IPR027383">
    <property type="entry name" value="Znf_put"/>
</dbReference>
<keyword evidence="2" id="KW-1133">Transmembrane helix</keyword>
<feature type="coiled-coil region" evidence="1">
    <location>
        <begin position="27"/>
        <end position="54"/>
    </location>
</feature>
<organism evidence="4 5">
    <name type="scientific">candidate division WOR_3 bacterium SM23_60</name>
    <dbReference type="NCBI Taxonomy" id="1703780"/>
    <lineage>
        <taxon>Bacteria</taxon>
        <taxon>Bacteria division WOR-3</taxon>
    </lineage>
</organism>
<name>A0A0S8GHA3_UNCW3</name>
<dbReference type="AlphaFoldDB" id="A0A0S8GHA3"/>
<accession>A0A0S8GHA3</accession>
<evidence type="ECO:0000313" key="5">
    <source>
        <dbReference type="Proteomes" id="UP000051096"/>
    </source>
</evidence>
<feature type="domain" description="Putative zinc-finger" evidence="3">
    <location>
        <begin position="4"/>
        <end position="38"/>
    </location>
</feature>
<dbReference type="Gene3D" id="1.10.10.1320">
    <property type="entry name" value="Anti-sigma factor, zinc-finger domain"/>
    <property type="match status" value="1"/>
</dbReference>
<feature type="transmembrane region" description="Helical" evidence="2">
    <location>
        <begin position="86"/>
        <end position="103"/>
    </location>
</feature>
<proteinExistence type="predicted"/>
<reference evidence="4 5" key="1">
    <citation type="journal article" date="2015" name="Microbiome">
        <title>Genomic resolution of linkages in carbon, nitrogen, and sulfur cycling among widespread estuary sediment bacteria.</title>
        <authorList>
            <person name="Baker B.J."/>
            <person name="Lazar C.S."/>
            <person name="Teske A.P."/>
            <person name="Dick G.J."/>
        </authorList>
    </citation>
    <scope>NUCLEOTIDE SEQUENCE [LARGE SCALE GENOMIC DNA]</scope>
    <source>
        <strain evidence="4">SM23_60</strain>
    </source>
</reference>
<evidence type="ECO:0000313" key="4">
    <source>
        <dbReference type="EMBL" id="KPK72017.1"/>
    </source>
</evidence>
<protein>
    <recommendedName>
        <fullName evidence="3">Putative zinc-finger domain-containing protein</fullName>
    </recommendedName>
</protein>
<sequence>MSTCKDFRKHLIDLVERKLSARDRRELDEHRARCASCQEEYHELERLCELLDADEVVLPEKEFFDRVRRQVRERELPVRGRALRKIARILVPVAVIVAIVLLVPRHEKTVEIAVPTAVLLEDRDLAQLGLNGVVTEQLLDELSIVEDALSPGLDEMLDELTESEQDQFVDELVALYGNGT</sequence>
<evidence type="ECO:0000256" key="2">
    <source>
        <dbReference type="SAM" id="Phobius"/>
    </source>
</evidence>
<comment type="caution">
    <text evidence="4">The sequence shown here is derived from an EMBL/GenBank/DDBJ whole genome shotgun (WGS) entry which is preliminary data.</text>
</comment>
<keyword evidence="2" id="KW-0812">Transmembrane</keyword>
<keyword evidence="2" id="KW-0472">Membrane</keyword>
<gene>
    <name evidence="4" type="ORF">AMJ87_05945</name>
</gene>
<dbReference type="Proteomes" id="UP000051096">
    <property type="component" value="Unassembled WGS sequence"/>
</dbReference>
<evidence type="ECO:0000259" key="3">
    <source>
        <dbReference type="Pfam" id="PF13490"/>
    </source>
</evidence>
<dbReference type="EMBL" id="LJUO01000044">
    <property type="protein sequence ID" value="KPK72017.1"/>
    <property type="molecule type" value="Genomic_DNA"/>
</dbReference>
<evidence type="ECO:0000256" key="1">
    <source>
        <dbReference type="SAM" id="Coils"/>
    </source>
</evidence>
<dbReference type="Pfam" id="PF13490">
    <property type="entry name" value="zf-HC2"/>
    <property type="match status" value="1"/>
</dbReference>
<dbReference type="InterPro" id="IPR041916">
    <property type="entry name" value="Anti_sigma_zinc_sf"/>
</dbReference>